<gene>
    <name evidence="1" type="ORF">HPB47_028010</name>
</gene>
<proteinExistence type="predicted"/>
<dbReference type="EMBL" id="JABSTQ010009937">
    <property type="protein sequence ID" value="KAG0424789.1"/>
    <property type="molecule type" value="Genomic_DNA"/>
</dbReference>
<reference evidence="1 2" key="1">
    <citation type="journal article" date="2020" name="Cell">
        <title>Large-Scale Comparative Analyses of Tick Genomes Elucidate Their Genetic Diversity and Vector Capacities.</title>
        <authorList>
            <consortium name="Tick Genome and Microbiome Consortium (TIGMIC)"/>
            <person name="Jia N."/>
            <person name="Wang J."/>
            <person name="Shi W."/>
            <person name="Du L."/>
            <person name="Sun Y."/>
            <person name="Zhan W."/>
            <person name="Jiang J.F."/>
            <person name="Wang Q."/>
            <person name="Zhang B."/>
            <person name="Ji P."/>
            <person name="Bell-Sakyi L."/>
            <person name="Cui X.M."/>
            <person name="Yuan T.T."/>
            <person name="Jiang B.G."/>
            <person name="Yang W.F."/>
            <person name="Lam T.T."/>
            <person name="Chang Q.C."/>
            <person name="Ding S.J."/>
            <person name="Wang X.J."/>
            <person name="Zhu J.G."/>
            <person name="Ruan X.D."/>
            <person name="Zhao L."/>
            <person name="Wei J.T."/>
            <person name="Ye R.Z."/>
            <person name="Que T.C."/>
            <person name="Du C.H."/>
            <person name="Zhou Y.H."/>
            <person name="Cheng J.X."/>
            <person name="Dai P.F."/>
            <person name="Guo W.B."/>
            <person name="Han X.H."/>
            <person name="Huang E.J."/>
            <person name="Li L.F."/>
            <person name="Wei W."/>
            <person name="Gao Y.C."/>
            <person name="Liu J.Z."/>
            <person name="Shao H.Z."/>
            <person name="Wang X."/>
            <person name="Wang C.C."/>
            <person name="Yang T.C."/>
            <person name="Huo Q.B."/>
            <person name="Li W."/>
            <person name="Chen H.Y."/>
            <person name="Chen S.E."/>
            <person name="Zhou L.G."/>
            <person name="Ni X.B."/>
            <person name="Tian J.H."/>
            <person name="Sheng Y."/>
            <person name="Liu T."/>
            <person name="Pan Y.S."/>
            <person name="Xia L.Y."/>
            <person name="Li J."/>
            <person name="Zhao F."/>
            <person name="Cao W.C."/>
        </authorList>
    </citation>
    <scope>NUCLEOTIDE SEQUENCE [LARGE SCALE GENOMIC DNA]</scope>
    <source>
        <strain evidence="1">Iper-2018</strain>
    </source>
</reference>
<sequence>MSIGCGPCGDSEPHGTRRDGAESGEDEEGGGSWGRIPVGEAAQPTTAELRIITRVAGTTMTLGATLHRVMVAADAQHTMAGDRQGGGDAEDRGSPRDTLKDEVLKIMPVQKQTRACQRTRFKAFVAIGDFNGQWAWVSSTPKRCPRLSLKPSSWPGCPSSPSAGAIENKIGKPHTVPCKASCPPQCPRSCGTWRESRAVNTSARGSTATLGNFAKTTYRSIQQTYRDLTPDLWRERELIKSPYQEFTDYLTHVHRHQ</sequence>
<evidence type="ECO:0000313" key="2">
    <source>
        <dbReference type="Proteomes" id="UP000805193"/>
    </source>
</evidence>
<evidence type="ECO:0000313" key="1">
    <source>
        <dbReference type="EMBL" id="KAG0424789.1"/>
    </source>
</evidence>
<organism evidence="1 2">
    <name type="scientific">Ixodes persulcatus</name>
    <name type="common">Taiga tick</name>
    <dbReference type="NCBI Taxonomy" id="34615"/>
    <lineage>
        <taxon>Eukaryota</taxon>
        <taxon>Metazoa</taxon>
        <taxon>Ecdysozoa</taxon>
        <taxon>Arthropoda</taxon>
        <taxon>Chelicerata</taxon>
        <taxon>Arachnida</taxon>
        <taxon>Acari</taxon>
        <taxon>Parasitiformes</taxon>
        <taxon>Ixodida</taxon>
        <taxon>Ixodoidea</taxon>
        <taxon>Ixodidae</taxon>
        <taxon>Ixodinae</taxon>
        <taxon>Ixodes</taxon>
    </lineage>
</organism>
<keyword evidence="2" id="KW-1185">Reference proteome</keyword>
<dbReference type="Proteomes" id="UP000805193">
    <property type="component" value="Unassembled WGS sequence"/>
</dbReference>
<protein>
    <submittedName>
        <fullName evidence="1">Uncharacterized protein</fullName>
    </submittedName>
</protein>
<accession>A0AC60PUG8</accession>
<name>A0AC60PUG8_IXOPE</name>
<comment type="caution">
    <text evidence="1">The sequence shown here is derived from an EMBL/GenBank/DDBJ whole genome shotgun (WGS) entry which is preliminary data.</text>
</comment>